<feature type="transmembrane region" description="Helical" evidence="6">
    <location>
        <begin position="12"/>
        <end position="30"/>
    </location>
</feature>
<feature type="transmembrane region" description="Helical" evidence="6">
    <location>
        <begin position="119"/>
        <end position="140"/>
    </location>
</feature>
<name>A0A9W6MSL0_9HYPH</name>
<dbReference type="CDD" id="cd00130">
    <property type="entry name" value="PAS"/>
    <property type="match status" value="1"/>
</dbReference>
<dbReference type="PROSITE" id="PS50887">
    <property type="entry name" value="GGDEF"/>
    <property type="match status" value="1"/>
</dbReference>
<dbReference type="CDD" id="cd01949">
    <property type="entry name" value="GGDEF"/>
    <property type="match status" value="1"/>
</dbReference>
<dbReference type="SMART" id="SM00267">
    <property type="entry name" value="GGDEF"/>
    <property type="match status" value="1"/>
</dbReference>
<dbReference type="InterPro" id="IPR001610">
    <property type="entry name" value="PAC"/>
</dbReference>
<feature type="domain" description="GGDEF" evidence="8">
    <location>
        <begin position="471"/>
        <end position="603"/>
    </location>
</feature>
<feature type="transmembrane region" description="Helical" evidence="6">
    <location>
        <begin position="277"/>
        <end position="298"/>
    </location>
</feature>
<dbReference type="SUPFAM" id="SSF55785">
    <property type="entry name" value="PYP-like sensor domain (PAS domain)"/>
    <property type="match status" value="1"/>
</dbReference>
<feature type="transmembrane region" description="Helical" evidence="6">
    <location>
        <begin position="152"/>
        <end position="172"/>
    </location>
</feature>
<organism evidence="9 10">
    <name type="scientific">Methylopila capsulata</name>
    <dbReference type="NCBI Taxonomy" id="61654"/>
    <lineage>
        <taxon>Bacteria</taxon>
        <taxon>Pseudomonadati</taxon>
        <taxon>Pseudomonadota</taxon>
        <taxon>Alphaproteobacteria</taxon>
        <taxon>Hyphomicrobiales</taxon>
        <taxon>Methylopilaceae</taxon>
        <taxon>Methylopila</taxon>
    </lineage>
</organism>
<dbReference type="Pfam" id="PF05231">
    <property type="entry name" value="MASE1"/>
    <property type="match status" value="1"/>
</dbReference>
<dbReference type="InterPro" id="IPR052155">
    <property type="entry name" value="Biofilm_reg_signaling"/>
</dbReference>
<feature type="transmembrane region" description="Helical" evidence="6">
    <location>
        <begin position="232"/>
        <end position="265"/>
    </location>
</feature>
<feature type="transmembrane region" description="Helical" evidence="6">
    <location>
        <begin position="36"/>
        <end position="53"/>
    </location>
</feature>
<evidence type="ECO:0000313" key="10">
    <source>
        <dbReference type="Proteomes" id="UP001143400"/>
    </source>
</evidence>
<evidence type="ECO:0000259" key="8">
    <source>
        <dbReference type="PROSITE" id="PS50887"/>
    </source>
</evidence>
<dbReference type="AlphaFoldDB" id="A0A9W6MSL0"/>
<dbReference type="InterPro" id="IPR035965">
    <property type="entry name" value="PAS-like_dom_sf"/>
</dbReference>
<comment type="caution">
    <text evidence="9">The sequence shown here is derived from an EMBL/GenBank/DDBJ whole genome shotgun (WGS) entry which is preliminary data.</text>
</comment>
<keyword evidence="5 6" id="KW-0472">Membrane</keyword>
<dbReference type="InterPro" id="IPR007895">
    <property type="entry name" value="MASE1"/>
</dbReference>
<dbReference type="PANTHER" id="PTHR44757:SF2">
    <property type="entry name" value="BIOFILM ARCHITECTURE MAINTENANCE PROTEIN MBAA"/>
    <property type="match status" value="1"/>
</dbReference>
<accession>A0A9W6MSL0</accession>
<dbReference type="Proteomes" id="UP001143400">
    <property type="component" value="Unassembled WGS sequence"/>
</dbReference>
<dbReference type="Gene3D" id="3.30.70.270">
    <property type="match status" value="1"/>
</dbReference>
<gene>
    <name evidence="9" type="ORF">GCM10008170_24470</name>
</gene>
<feature type="domain" description="PAC" evidence="7">
    <location>
        <begin position="386"/>
        <end position="439"/>
    </location>
</feature>
<dbReference type="InterPro" id="IPR000700">
    <property type="entry name" value="PAS-assoc_C"/>
</dbReference>
<sequence>MVGSGAKRAVDIVALTCVYGGLAYATLVFGRQMGVAVVWPATAVAIGMLIVWGRPRPWPEVCAIGLANASVHYALDGELLFSAVHGVANGLTVLTTCIGLRWTKVGTGAHSTVRKVVRLFFVAAAAPIPGALIGGVATASVQAAADPLHATVAWWLVEAVNFILLVPPFLFWRLRRERLAARLGGWGTRRKDTRRRRLRRLELGAASIALAVAGVLVPITGELALIELSATVLLWFALRFGAFATALTATIFAVCVTGAAFFDFWPDVTDLNRSSVLLPLQAMLALTTVPALLVAVIMSERRRELAALDRDAQRLAFALEGANDGLWDWHVPMGEGFFSPRACRMFGYEPAEFARASAWDALVHPDDLAKARAAFGAHAAGQTAFYEAEMRCRHKTGDWVWVLDRGKIVQRDAQGHAVRAVGTLTDISERKNLEQALEHLATHDPLTGLANRGVFERGLLRSSARLDRMGGRIAVVLIDLDHFKQVNDTFGHAAGDALLQETAIRLRTSARADDLVARLGGDEFAIIASGQTAAEFDTLAERLCAVLAEPVFGVGFEVTPSVSIGVAVAGVGAQVDDDLVVRADRALYAAKKAGRGTWRFFGAAGRVA</sequence>
<evidence type="ECO:0008006" key="11">
    <source>
        <dbReference type="Google" id="ProtNLM"/>
    </source>
</evidence>
<dbReference type="FunFam" id="3.30.70.270:FF:000001">
    <property type="entry name" value="Diguanylate cyclase domain protein"/>
    <property type="match status" value="1"/>
</dbReference>
<keyword evidence="3 6" id="KW-0812">Transmembrane</keyword>
<evidence type="ECO:0000259" key="7">
    <source>
        <dbReference type="PROSITE" id="PS50113"/>
    </source>
</evidence>
<evidence type="ECO:0000256" key="2">
    <source>
        <dbReference type="ARBA" id="ARBA00022475"/>
    </source>
</evidence>
<dbReference type="SMART" id="SM00091">
    <property type="entry name" value="PAS"/>
    <property type="match status" value="1"/>
</dbReference>
<evidence type="ECO:0000256" key="4">
    <source>
        <dbReference type="ARBA" id="ARBA00022989"/>
    </source>
</evidence>
<evidence type="ECO:0000313" key="9">
    <source>
        <dbReference type="EMBL" id="GLK56428.1"/>
    </source>
</evidence>
<dbReference type="InterPro" id="IPR000014">
    <property type="entry name" value="PAS"/>
</dbReference>
<evidence type="ECO:0000256" key="3">
    <source>
        <dbReference type="ARBA" id="ARBA00022692"/>
    </source>
</evidence>
<evidence type="ECO:0000256" key="6">
    <source>
        <dbReference type="SAM" id="Phobius"/>
    </source>
</evidence>
<dbReference type="InterPro" id="IPR013655">
    <property type="entry name" value="PAS_fold_3"/>
</dbReference>
<evidence type="ECO:0000256" key="1">
    <source>
        <dbReference type="ARBA" id="ARBA00004651"/>
    </source>
</evidence>
<dbReference type="Pfam" id="PF00990">
    <property type="entry name" value="GGDEF"/>
    <property type="match status" value="1"/>
</dbReference>
<dbReference type="NCBIfam" id="TIGR00229">
    <property type="entry name" value="sensory_box"/>
    <property type="match status" value="1"/>
</dbReference>
<dbReference type="EMBL" id="BSFF01000003">
    <property type="protein sequence ID" value="GLK56428.1"/>
    <property type="molecule type" value="Genomic_DNA"/>
</dbReference>
<comment type="subcellular location">
    <subcellularLocation>
        <location evidence="1">Cell membrane</location>
        <topology evidence="1">Multi-pass membrane protein</topology>
    </subcellularLocation>
</comment>
<dbReference type="Gene3D" id="3.30.450.20">
    <property type="entry name" value="PAS domain"/>
    <property type="match status" value="1"/>
</dbReference>
<keyword evidence="4 6" id="KW-1133">Transmembrane helix</keyword>
<reference evidence="9" key="1">
    <citation type="journal article" date="2014" name="Int. J. Syst. Evol. Microbiol.">
        <title>Complete genome sequence of Corynebacterium casei LMG S-19264T (=DSM 44701T), isolated from a smear-ripened cheese.</title>
        <authorList>
            <consortium name="US DOE Joint Genome Institute (JGI-PGF)"/>
            <person name="Walter F."/>
            <person name="Albersmeier A."/>
            <person name="Kalinowski J."/>
            <person name="Ruckert C."/>
        </authorList>
    </citation>
    <scope>NUCLEOTIDE SEQUENCE</scope>
    <source>
        <strain evidence="9">VKM B-1606</strain>
    </source>
</reference>
<dbReference type="PROSITE" id="PS50113">
    <property type="entry name" value="PAC"/>
    <property type="match status" value="1"/>
</dbReference>
<evidence type="ECO:0000256" key="5">
    <source>
        <dbReference type="ARBA" id="ARBA00023136"/>
    </source>
</evidence>
<dbReference type="Pfam" id="PF08447">
    <property type="entry name" value="PAS_3"/>
    <property type="match status" value="1"/>
</dbReference>
<protein>
    <recommendedName>
        <fullName evidence="11">Diguanylate cyclase</fullName>
    </recommendedName>
</protein>
<proteinExistence type="predicted"/>
<dbReference type="SMART" id="SM00086">
    <property type="entry name" value="PAC"/>
    <property type="match status" value="1"/>
</dbReference>
<dbReference type="PANTHER" id="PTHR44757">
    <property type="entry name" value="DIGUANYLATE CYCLASE DGCP"/>
    <property type="match status" value="1"/>
</dbReference>
<keyword evidence="2" id="KW-1003">Cell membrane</keyword>
<dbReference type="SUPFAM" id="SSF55073">
    <property type="entry name" value="Nucleotide cyclase"/>
    <property type="match status" value="1"/>
</dbReference>
<dbReference type="GO" id="GO:0003824">
    <property type="term" value="F:catalytic activity"/>
    <property type="evidence" value="ECO:0007669"/>
    <property type="project" value="UniProtKB-ARBA"/>
</dbReference>
<dbReference type="InterPro" id="IPR000160">
    <property type="entry name" value="GGDEF_dom"/>
</dbReference>
<reference evidence="9" key="2">
    <citation type="submission" date="2023-01" db="EMBL/GenBank/DDBJ databases">
        <authorList>
            <person name="Sun Q."/>
            <person name="Evtushenko L."/>
        </authorList>
    </citation>
    <scope>NUCLEOTIDE SEQUENCE</scope>
    <source>
        <strain evidence="9">VKM B-1606</strain>
    </source>
</reference>
<dbReference type="InterPro" id="IPR029787">
    <property type="entry name" value="Nucleotide_cyclase"/>
</dbReference>
<dbReference type="InterPro" id="IPR043128">
    <property type="entry name" value="Rev_trsase/Diguanyl_cyclase"/>
</dbReference>
<dbReference type="NCBIfam" id="TIGR00254">
    <property type="entry name" value="GGDEF"/>
    <property type="match status" value="1"/>
</dbReference>
<feature type="transmembrane region" description="Helical" evidence="6">
    <location>
        <begin position="203"/>
        <end position="226"/>
    </location>
</feature>
<dbReference type="GO" id="GO:0005886">
    <property type="term" value="C:plasma membrane"/>
    <property type="evidence" value="ECO:0007669"/>
    <property type="project" value="UniProtKB-SubCell"/>
</dbReference>